<dbReference type="SUPFAM" id="SSF53850">
    <property type="entry name" value="Periplasmic binding protein-like II"/>
    <property type="match status" value="1"/>
</dbReference>
<name>A0A3M8CYL8_9BACL</name>
<evidence type="ECO:0000259" key="5">
    <source>
        <dbReference type="PROSITE" id="PS50931"/>
    </source>
</evidence>
<dbReference type="PANTHER" id="PTHR30126:SF40">
    <property type="entry name" value="HTH-TYPE TRANSCRIPTIONAL REGULATOR GLTR"/>
    <property type="match status" value="1"/>
</dbReference>
<dbReference type="PROSITE" id="PS50931">
    <property type="entry name" value="HTH_LYSR"/>
    <property type="match status" value="1"/>
</dbReference>
<dbReference type="SUPFAM" id="SSF46785">
    <property type="entry name" value="Winged helix' DNA-binding domain"/>
    <property type="match status" value="1"/>
</dbReference>
<dbReference type="GO" id="GO:0003700">
    <property type="term" value="F:DNA-binding transcription factor activity"/>
    <property type="evidence" value="ECO:0007669"/>
    <property type="project" value="InterPro"/>
</dbReference>
<feature type="domain" description="HTH lysR-type" evidence="5">
    <location>
        <begin position="1"/>
        <end position="27"/>
    </location>
</feature>
<dbReference type="InterPro" id="IPR000847">
    <property type="entry name" value="LysR_HTH_N"/>
</dbReference>
<evidence type="ECO:0000256" key="2">
    <source>
        <dbReference type="ARBA" id="ARBA00023015"/>
    </source>
</evidence>
<evidence type="ECO:0000256" key="3">
    <source>
        <dbReference type="ARBA" id="ARBA00023125"/>
    </source>
</evidence>
<dbReference type="Proteomes" id="UP000269573">
    <property type="component" value="Unassembled WGS sequence"/>
</dbReference>
<keyword evidence="7" id="KW-1185">Reference proteome</keyword>
<keyword evidence="3" id="KW-0238">DNA-binding</keyword>
<dbReference type="Gene3D" id="3.40.190.290">
    <property type="match status" value="1"/>
</dbReference>
<accession>A0A3M8CYL8</accession>
<dbReference type="PANTHER" id="PTHR30126">
    <property type="entry name" value="HTH-TYPE TRANSCRIPTIONAL REGULATOR"/>
    <property type="match status" value="1"/>
</dbReference>
<evidence type="ECO:0000313" key="6">
    <source>
        <dbReference type="EMBL" id="RNB80728.1"/>
    </source>
</evidence>
<dbReference type="InterPro" id="IPR036388">
    <property type="entry name" value="WH-like_DNA-bd_sf"/>
</dbReference>
<keyword evidence="2" id="KW-0805">Transcription regulation</keyword>
<dbReference type="Gene3D" id="1.10.10.10">
    <property type="entry name" value="Winged helix-like DNA-binding domain superfamily/Winged helix DNA-binding domain"/>
    <property type="match status" value="1"/>
</dbReference>
<evidence type="ECO:0000256" key="1">
    <source>
        <dbReference type="ARBA" id="ARBA00009437"/>
    </source>
</evidence>
<dbReference type="AlphaFoldDB" id="A0A3M8CYL8"/>
<dbReference type="GO" id="GO:0000976">
    <property type="term" value="F:transcription cis-regulatory region binding"/>
    <property type="evidence" value="ECO:0007669"/>
    <property type="project" value="TreeGrafter"/>
</dbReference>
<organism evidence="6 7">
    <name type="scientific">Brevibacillus nitrificans</name>
    <dbReference type="NCBI Taxonomy" id="651560"/>
    <lineage>
        <taxon>Bacteria</taxon>
        <taxon>Bacillati</taxon>
        <taxon>Bacillota</taxon>
        <taxon>Bacilli</taxon>
        <taxon>Bacillales</taxon>
        <taxon>Paenibacillaceae</taxon>
        <taxon>Brevibacillus</taxon>
    </lineage>
</organism>
<sequence length="282" mass="32618">MSARIQKLEGELGVPLFHRSGKAIRLSKYGEIFLPYAQQCLETMSIGVRMIADERTITLSKLTVCSAIPFGTLIFPHLLPYMYEFDQDIQIQVLRNTEFSDDILRMVVESKIDIGFFEGREYLDQSLDLDSVELVPLYENDFVLLARPSHKIGKRKELSVCELSEHWFVLSEESEPISRHIHHYFEQHEIKPSWTMTVNSFVSMKEMVKKTDMLTIMPRLVAKKDILKGELVEIALAPTPRPLITYLAHSRNYHAPKVIKMIKQRLETTIAELDLPCRIIRA</sequence>
<dbReference type="CDD" id="cd05466">
    <property type="entry name" value="PBP2_LTTR_substrate"/>
    <property type="match status" value="1"/>
</dbReference>
<evidence type="ECO:0000313" key="7">
    <source>
        <dbReference type="Proteomes" id="UP000269573"/>
    </source>
</evidence>
<dbReference type="InterPro" id="IPR005119">
    <property type="entry name" value="LysR_subst-bd"/>
</dbReference>
<dbReference type="EMBL" id="RHHU01000017">
    <property type="protein sequence ID" value="RNB80728.1"/>
    <property type="molecule type" value="Genomic_DNA"/>
</dbReference>
<comment type="caution">
    <text evidence="6">The sequence shown here is derived from an EMBL/GenBank/DDBJ whole genome shotgun (WGS) entry which is preliminary data.</text>
</comment>
<dbReference type="InterPro" id="IPR036390">
    <property type="entry name" value="WH_DNA-bd_sf"/>
</dbReference>
<protein>
    <submittedName>
        <fullName evidence="6">LysR family transcriptional regulator</fullName>
    </submittedName>
</protein>
<comment type="similarity">
    <text evidence="1">Belongs to the LysR transcriptional regulatory family.</text>
</comment>
<gene>
    <name evidence="6" type="ORF">EDM59_24635</name>
</gene>
<proteinExistence type="inferred from homology"/>
<dbReference type="Pfam" id="PF00126">
    <property type="entry name" value="HTH_1"/>
    <property type="match status" value="1"/>
</dbReference>
<dbReference type="Pfam" id="PF03466">
    <property type="entry name" value="LysR_substrate"/>
    <property type="match status" value="1"/>
</dbReference>
<evidence type="ECO:0000256" key="4">
    <source>
        <dbReference type="ARBA" id="ARBA00023163"/>
    </source>
</evidence>
<keyword evidence="4" id="KW-0804">Transcription</keyword>
<reference evidence="6 7" key="1">
    <citation type="submission" date="2018-10" db="EMBL/GenBank/DDBJ databases">
        <title>Phylogenomics of Brevibacillus.</title>
        <authorList>
            <person name="Dunlap C."/>
        </authorList>
    </citation>
    <scope>NUCLEOTIDE SEQUENCE [LARGE SCALE GENOMIC DNA]</scope>
    <source>
        <strain evidence="6 7">JCM 15774</strain>
    </source>
</reference>